<proteinExistence type="predicted"/>
<accession>A0A8S5TYZ5</accession>
<reference evidence="1" key="1">
    <citation type="journal article" date="2021" name="Proc. Natl. Acad. Sci. U.S.A.">
        <title>A Catalog of Tens of Thousands of Viruses from Human Metagenomes Reveals Hidden Associations with Chronic Diseases.</title>
        <authorList>
            <person name="Tisza M.J."/>
            <person name="Buck C.B."/>
        </authorList>
    </citation>
    <scope>NUCLEOTIDE SEQUENCE</scope>
    <source>
        <strain evidence="1">CtnPP24</strain>
    </source>
</reference>
<name>A0A8S5TYZ5_9CAUD</name>
<dbReference type="EMBL" id="BK015962">
    <property type="protein sequence ID" value="DAF87428.1"/>
    <property type="molecule type" value="Genomic_DNA"/>
</dbReference>
<evidence type="ECO:0000313" key="1">
    <source>
        <dbReference type="EMBL" id="DAF87428.1"/>
    </source>
</evidence>
<organism evidence="1">
    <name type="scientific">Siphoviridae sp. ctnPP24</name>
    <dbReference type="NCBI Taxonomy" id="2825662"/>
    <lineage>
        <taxon>Viruses</taxon>
        <taxon>Duplodnaviria</taxon>
        <taxon>Heunggongvirae</taxon>
        <taxon>Uroviricota</taxon>
        <taxon>Caudoviricetes</taxon>
    </lineage>
</organism>
<sequence>MLRRERTSSSPFFYRKKYLPHAFTYDIILLNQERGR</sequence>
<protein>
    <submittedName>
        <fullName evidence="1">Uncharacterized protein</fullName>
    </submittedName>
</protein>